<protein>
    <submittedName>
        <fullName evidence="1">Sulfate transporter 1.3</fullName>
    </submittedName>
</protein>
<sequence length="543" mass="60176">MMLLSYRKGVMQKKTRSSSWKKFKSYVFELTSPKNPLLEFRQKNGWKEKSYWSLEFLFPIVKLRADYNRTTLRQDLVAGVTIGILALLQGIGYAQLAHLPPEIGLYSSVVPPLLYALLCTSRDTIIGPSATTSLIMASVLSERVSPTDEPMLYLKLALTTTFLAGIFQIILGLLRLGFIMNFLSKATLTGFKTGTALLVMAQQLKQLLGIVGSTSTSGTKMDIFSIISTICERITDEEGIAVGRSFTADKNYRINDNREMIAMGTMNLVGSCSLSYITTGSFSRSAVQKNTKGQTAVSNVFMSLIVFAVIMLLMSKLSLAPKVILSTMIITAMIDMVDYWSMLRYWRADKIDFVACMSSFVGVVFNSMPIGLAIAVGVSLTKILLYILRPRIVVLGNIEGNGHIYKSLSQYDQASRVPELLILGIQSPIYFLNYIYVQERILKLIGDGEDAVRGVVLDMSAITVLDMSGVEMMDDLQKALDQKKIKIVLANAVEEVEETIITSSQNFGKSNIYCTIAEAVLRIQEQIEQALLKEKALLKSVTV</sequence>
<keyword evidence="2" id="KW-1185">Reference proteome</keyword>
<organism evidence="1 2">
    <name type="scientific">Melia azedarach</name>
    <name type="common">Chinaberry tree</name>
    <dbReference type="NCBI Taxonomy" id="155640"/>
    <lineage>
        <taxon>Eukaryota</taxon>
        <taxon>Viridiplantae</taxon>
        <taxon>Streptophyta</taxon>
        <taxon>Embryophyta</taxon>
        <taxon>Tracheophyta</taxon>
        <taxon>Spermatophyta</taxon>
        <taxon>Magnoliopsida</taxon>
        <taxon>eudicotyledons</taxon>
        <taxon>Gunneridae</taxon>
        <taxon>Pentapetalae</taxon>
        <taxon>rosids</taxon>
        <taxon>malvids</taxon>
        <taxon>Sapindales</taxon>
        <taxon>Meliaceae</taxon>
        <taxon>Melia</taxon>
    </lineage>
</organism>
<dbReference type="EMBL" id="CM051399">
    <property type="protein sequence ID" value="KAJ4717634.1"/>
    <property type="molecule type" value="Genomic_DNA"/>
</dbReference>
<evidence type="ECO:0000313" key="2">
    <source>
        <dbReference type="Proteomes" id="UP001164539"/>
    </source>
</evidence>
<name>A0ACC1Y3Q1_MELAZ</name>
<proteinExistence type="predicted"/>
<reference evidence="1 2" key="1">
    <citation type="journal article" date="2023" name="Science">
        <title>Complex scaffold remodeling in plant triterpene biosynthesis.</title>
        <authorList>
            <person name="De La Pena R."/>
            <person name="Hodgson H."/>
            <person name="Liu J.C."/>
            <person name="Stephenson M.J."/>
            <person name="Martin A.C."/>
            <person name="Owen C."/>
            <person name="Harkess A."/>
            <person name="Leebens-Mack J."/>
            <person name="Jimenez L.E."/>
            <person name="Osbourn A."/>
            <person name="Sattely E.S."/>
        </authorList>
    </citation>
    <scope>NUCLEOTIDE SEQUENCE [LARGE SCALE GENOMIC DNA]</scope>
    <source>
        <strain evidence="2">cv. JPN11</strain>
        <tissue evidence="1">Leaf</tissue>
    </source>
</reference>
<accession>A0ACC1Y3Q1</accession>
<evidence type="ECO:0000313" key="1">
    <source>
        <dbReference type="EMBL" id="KAJ4717634.1"/>
    </source>
</evidence>
<gene>
    <name evidence="1" type="ORF">OWV82_012486</name>
</gene>
<dbReference type="Proteomes" id="UP001164539">
    <property type="component" value="Chromosome 6"/>
</dbReference>
<comment type="caution">
    <text evidence="1">The sequence shown here is derived from an EMBL/GenBank/DDBJ whole genome shotgun (WGS) entry which is preliminary data.</text>
</comment>